<dbReference type="Pfam" id="PF01535">
    <property type="entry name" value="PPR"/>
    <property type="match status" value="3"/>
</dbReference>
<dbReference type="PROSITE" id="PS51257">
    <property type="entry name" value="PROKAR_LIPOPROTEIN"/>
    <property type="match status" value="1"/>
</dbReference>
<name>A0A2Z7B5H0_9LAMI</name>
<dbReference type="InterPro" id="IPR046848">
    <property type="entry name" value="E_motif"/>
</dbReference>
<accession>A0A2Z7B5H0</accession>
<dbReference type="GO" id="GO:0003723">
    <property type="term" value="F:RNA binding"/>
    <property type="evidence" value="ECO:0007669"/>
    <property type="project" value="InterPro"/>
</dbReference>
<dbReference type="EMBL" id="KV011136">
    <property type="protein sequence ID" value="KZV26817.1"/>
    <property type="molecule type" value="Genomic_DNA"/>
</dbReference>
<gene>
    <name evidence="3" type="ORF">F511_06664</name>
</gene>
<evidence type="ECO:0000256" key="2">
    <source>
        <dbReference type="PROSITE-ProRule" id="PRU00708"/>
    </source>
</evidence>
<dbReference type="AlphaFoldDB" id="A0A2Z7B5H0"/>
<dbReference type="GO" id="GO:0009451">
    <property type="term" value="P:RNA modification"/>
    <property type="evidence" value="ECO:0007669"/>
    <property type="project" value="InterPro"/>
</dbReference>
<dbReference type="NCBIfam" id="TIGR00756">
    <property type="entry name" value="PPR"/>
    <property type="match status" value="2"/>
</dbReference>
<dbReference type="PANTHER" id="PTHR47926:SF468">
    <property type="entry name" value="PENTATRICOPEPTIDE REPEAT-CONTAINING PROTEIN"/>
    <property type="match status" value="1"/>
</dbReference>
<dbReference type="OrthoDB" id="1871818at2759"/>
<dbReference type="PROSITE" id="PS51375">
    <property type="entry name" value="PPR"/>
    <property type="match status" value="2"/>
</dbReference>
<dbReference type="Pfam" id="PF20431">
    <property type="entry name" value="E_motif"/>
    <property type="match status" value="1"/>
</dbReference>
<dbReference type="Gene3D" id="1.25.40.10">
    <property type="entry name" value="Tetratricopeptide repeat domain"/>
    <property type="match status" value="2"/>
</dbReference>
<keyword evidence="1" id="KW-0677">Repeat</keyword>
<keyword evidence="4" id="KW-1185">Reference proteome</keyword>
<sequence length="256" mass="28449">MQMSGFRPNNVTVLAVISACANLASLLDGFVVHGYSLKLGLGTNLFIQNTLINMYSKCGDLKDSVQVFDEMATKDCVSWSALIHAYGLYGYAYEALQVFKEMQESGIQTDEVIYLATLSTCNNAGLVDEGHMVFERALNDANVSLTMEHYACFIDLLGRAGKLENACDIVEKMPMTPNPRIWSSLIFACKLHGRLDIAESLAFKLVSVQPENPANHTLVSMVYAESGKWIGMEEVRRYMKKRKLRKSCSFSKLSLG</sequence>
<dbReference type="Proteomes" id="UP000250235">
    <property type="component" value="Unassembled WGS sequence"/>
</dbReference>
<dbReference type="InterPro" id="IPR046960">
    <property type="entry name" value="PPR_At4g14850-like_plant"/>
</dbReference>
<proteinExistence type="predicted"/>
<dbReference type="InterPro" id="IPR011990">
    <property type="entry name" value="TPR-like_helical_dom_sf"/>
</dbReference>
<reference evidence="3 4" key="1">
    <citation type="journal article" date="2015" name="Proc. Natl. Acad. Sci. U.S.A.">
        <title>The resurrection genome of Boea hygrometrica: A blueprint for survival of dehydration.</title>
        <authorList>
            <person name="Xiao L."/>
            <person name="Yang G."/>
            <person name="Zhang L."/>
            <person name="Yang X."/>
            <person name="Zhao S."/>
            <person name="Ji Z."/>
            <person name="Zhou Q."/>
            <person name="Hu M."/>
            <person name="Wang Y."/>
            <person name="Chen M."/>
            <person name="Xu Y."/>
            <person name="Jin H."/>
            <person name="Xiao X."/>
            <person name="Hu G."/>
            <person name="Bao F."/>
            <person name="Hu Y."/>
            <person name="Wan P."/>
            <person name="Li L."/>
            <person name="Deng X."/>
            <person name="Kuang T."/>
            <person name="Xiang C."/>
            <person name="Zhu J.K."/>
            <person name="Oliver M.J."/>
            <person name="He Y."/>
        </authorList>
    </citation>
    <scope>NUCLEOTIDE SEQUENCE [LARGE SCALE GENOMIC DNA]</scope>
    <source>
        <strain evidence="4">cv. XS01</strain>
    </source>
</reference>
<evidence type="ECO:0000313" key="4">
    <source>
        <dbReference type="Proteomes" id="UP000250235"/>
    </source>
</evidence>
<dbReference type="SUPFAM" id="SSF48452">
    <property type="entry name" value="TPR-like"/>
    <property type="match status" value="1"/>
</dbReference>
<protein>
    <submittedName>
        <fullName evidence="3">Pentatricopeptide repeat-containing protein mitochondrial</fullName>
    </submittedName>
</protein>
<feature type="repeat" description="PPR" evidence="2">
    <location>
        <begin position="75"/>
        <end position="109"/>
    </location>
</feature>
<evidence type="ECO:0000256" key="1">
    <source>
        <dbReference type="ARBA" id="ARBA00022737"/>
    </source>
</evidence>
<dbReference type="InterPro" id="IPR002885">
    <property type="entry name" value="PPR_rpt"/>
</dbReference>
<dbReference type="FunFam" id="1.25.40.10:FF:000090">
    <property type="entry name" value="Pentatricopeptide repeat-containing protein, chloroplastic"/>
    <property type="match status" value="1"/>
</dbReference>
<dbReference type="PANTHER" id="PTHR47926">
    <property type="entry name" value="PENTATRICOPEPTIDE REPEAT-CONTAINING PROTEIN"/>
    <property type="match status" value="1"/>
</dbReference>
<organism evidence="3 4">
    <name type="scientific">Dorcoceras hygrometricum</name>
    <dbReference type="NCBI Taxonomy" id="472368"/>
    <lineage>
        <taxon>Eukaryota</taxon>
        <taxon>Viridiplantae</taxon>
        <taxon>Streptophyta</taxon>
        <taxon>Embryophyta</taxon>
        <taxon>Tracheophyta</taxon>
        <taxon>Spermatophyta</taxon>
        <taxon>Magnoliopsida</taxon>
        <taxon>eudicotyledons</taxon>
        <taxon>Gunneridae</taxon>
        <taxon>Pentapetalae</taxon>
        <taxon>asterids</taxon>
        <taxon>lamiids</taxon>
        <taxon>Lamiales</taxon>
        <taxon>Gesneriaceae</taxon>
        <taxon>Didymocarpoideae</taxon>
        <taxon>Trichosporeae</taxon>
        <taxon>Loxocarpinae</taxon>
        <taxon>Dorcoceras</taxon>
    </lineage>
</organism>
<evidence type="ECO:0000313" key="3">
    <source>
        <dbReference type="EMBL" id="KZV26817.1"/>
    </source>
</evidence>
<feature type="repeat" description="PPR" evidence="2">
    <location>
        <begin position="44"/>
        <end position="74"/>
    </location>
</feature>